<organism evidence="2">
    <name type="scientific">marine metagenome</name>
    <dbReference type="NCBI Taxonomy" id="408172"/>
    <lineage>
        <taxon>unclassified sequences</taxon>
        <taxon>metagenomes</taxon>
        <taxon>ecological metagenomes</taxon>
    </lineage>
</organism>
<dbReference type="AlphaFoldDB" id="A0A382MN99"/>
<dbReference type="EMBL" id="UINC01094735">
    <property type="protein sequence ID" value="SVC50226.1"/>
    <property type="molecule type" value="Genomic_DNA"/>
</dbReference>
<reference evidence="2" key="1">
    <citation type="submission" date="2018-05" db="EMBL/GenBank/DDBJ databases">
        <authorList>
            <person name="Lanie J.A."/>
            <person name="Ng W.-L."/>
            <person name="Kazmierczak K.M."/>
            <person name="Andrzejewski T.M."/>
            <person name="Davidsen T.M."/>
            <person name="Wayne K.J."/>
            <person name="Tettelin H."/>
            <person name="Glass J.I."/>
            <person name="Rusch D."/>
            <person name="Podicherti R."/>
            <person name="Tsui H.-C.T."/>
            <person name="Winkler M.E."/>
        </authorList>
    </citation>
    <scope>NUCLEOTIDE SEQUENCE</scope>
</reference>
<name>A0A382MN99_9ZZZZ</name>
<gene>
    <name evidence="2" type="ORF">METZ01_LOCUS303080</name>
</gene>
<dbReference type="InterPro" id="IPR025641">
    <property type="entry name" value="DUF4340"/>
</dbReference>
<protein>
    <recommendedName>
        <fullName evidence="1">DUF4340 domain-containing protein</fullName>
    </recommendedName>
</protein>
<sequence>MIKPLSLIALILCIIGIALFFYEQDPDKGLENLSGQALLKELDTKSLNKIRVQSSEGLLELHQSQEGWKEIGLDYPLSAEKIQEFLLELTDLRLGDLITKNPERHALFQLLAPPDDKQEWDEDKHAITVSLMRGDDSKLLEIHLGKDREQGSGQYLRYAGADEVYLLPESLEIDTDHNEWLSKSLLKINDE</sequence>
<evidence type="ECO:0000313" key="2">
    <source>
        <dbReference type="EMBL" id="SVC50226.1"/>
    </source>
</evidence>
<proteinExistence type="predicted"/>
<dbReference type="Pfam" id="PF14238">
    <property type="entry name" value="DUF4340"/>
    <property type="match status" value="1"/>
</dbReference>
<feature type="non-terminal residue" evidence="2">
    <location>
        <position position="191"/>
    </location>
</feature>
<evidence type="ECO:0000259" key="1">
    <source>
        <dbReference type="Pfam" id="PF14238"/>
    </source>
</evidence>
<feature type="domain" description="DUF4340" evidence="1">
    <location>
        <begin position="74"/>
        <end position="190"/>
    </location>
</feature>
<accession>A0A382MN99</accession>